<dbReference type="AlphaFoldDB" id="A0A2C9VJW4"/>
<accession>A0A2C9VJW4</accession>
<reference evidence="1" key="1">
    <citation type="submission" date="2016-02" db="EMBL/GenBank/DDBJ databases">
        <title>WGS assembly of Manihot esculenta.</title>
        <authorList>
            <person name="Bredeson J.V."/>
            <person name="Prochnik S.E."/>
            <person name="Lyons J.B."/>
            <person name="Schmutz J."/>
            <person name="Grimwood J."/>
            <person name="Vrebalov J."/>
            <person name="Bart R.S."/>
            <person name="Amuge T."/>
            <person name="Ferguson M.E."/>
            <person name="Green R."/>
            <person name="Putnam N."/>
            <person name="Stites J."/>
            <person name="Rounsley S."/>
            <person name="Rokhsar D.S."/>
        </authorList>
    </citation>
    <scope>NUCLEOTIDE SEQUENCE [LARGE SCALE GENOMIC DNA]</scope>
    <source>
        <tissue evidence="1">Leaf</tissue>
    </source>
</reference>
<name>A0A2C9VJW4_MANES</name>
<evidence type="ECO:0000313" key="1">
    <source>
        <dbReference type="EMBL" id="OAY45182.1"/>
    </source>
</evidence>
<sequence length="56" mass="6744">MEIAEEGKIFCFFPSTTVFKGQKKLRKLKIKRIIAKVDQSQVRKCSFKWKFIENYQ</sequence>
<proteinExistence type="predicted"/>
<organism evidence="1">
    <name type="scientific">Manihot esculenta</name>
    <name type="common">Cassava</name>
    <name type="synonym">Jatropha manihot</name>
    <dbReference type="NCBI Taxonomy" id="3983"/>
    <lineage>
        <taxon>Eukaryota</taxon>
        <taxon>Viridiplantae</taxon>
        <taxon>Streptophyta</taxon>
        <taxon>Embryophyta</taxon>
        <taxon>Tracheophyta</taxon>
        <taxon>Spermatophyta</taxon>
        <taxon>Magnoliopsida</taxon>
        <taxon>eudicotyledons</taxon>
        <taxon>Gunneridae</taxon>
        <taxon>Pentapetalae</taxon>
        <taxon>rosids</taxon>
        <taxon>fabids</taxon>
        <taxon>Malpighiales</taxon>
        <taxon>Euphorbiaceae</taxon>
        <taxon>Crotonoideae</taxon>
        <taxon>Manihoteae</taxon>
        <taxon>Manihot</taxon>
    </lineage>
</organism>
<protein>
    <submittedName>
        <fullName evidence="1">Uncharacterized protein</fullName>
    </submittedName>
</protein>
<dbReference type="EMBL" id="CM004393">
    <property type="protein sequence ID" value="OAY45182.1"/>
    <property type="molecule type" value="Genomic_DNA"/>
</dbReference>
<gene>
    <name evidence="1" type="ORF">MANES_07G038700</name>
</gene>